<evidence type="ECO:0000256" key="8">
    <source>
        <dbReference type="RuleBase" id="RU364072"/>
    </source>
</evidence>
<dbReference type="PROSITE" id="PS50968">
    <property type="entry name" value="BIOTINYL_LIPOYL"/>
    <property type="match status" value="1"/>
</dbReference>
<dbReference type="GO" id="GO:0009317">
    <property type="term" value="C:acetyl-CoA carboxylase complex"/>
    <property type="evidence" value="ECO:0007669"/>
    <property type="project" value="InterPro"/>
</dbReference>
<dbReference type="InterPro" id="IPR011053">
    <property type="entry name" value="Single_hybrid_motif"/>
</dbReference>
<name>A0AB73T4T1_9FIRM</name>
<keyword evidence="6 8" id="KW-0275">Fatty acid biosynthesis</keyword>
<dbReference type="GO" id="GO:0003989">
    <property type="term" value="F:acetyl-CoA carboxylase activity"/>
    <property type="evidence" value="ECO:0007669"/>
    <property type="project" value="InterPro"/>
</dbReference>
<evidence type="ECO:0000259" key="9">
    <source>
        <dbReference type="PROSITE" id="PS50968"/>
    </source>
</evidence>
<evidence type="ECO:0000256" key="4">
    <source>
        <dbReference type="ARBA" id="ARBA00022832"/>
    </source>
</evidence>
<dbReference type="Pfam" id="PF00364">
    <property type="entry name" value="Biotin_lipoyl"/>
    <property type="match status" value="1"/>
</dbReference>
<dbReference type="PANTHER" id="PTHR45266">
    <property type="entry name" value="OXALOACETATE DECARBOXYLASE ALPHA CHAIN"/>
    <property type="match status" value="1"/>
</dbReference>
<keyword evidence="3 8" id="KW-0444">Lipid biosynthesis</keyword>
<proteinExistence type="predicted"/>
<evidence type="ECO:0000256" key="7">
    <source>
        <dbReference type="ARBA" id="ARBA00023267"/>
    </source>
</evidence>
<sequence length="159" mass="16856">MEIENLLALIDKVSSSDLTEFSFEEGNIKLSMGKKKKNVIVTAAGENTAAPILSAEIPVISGTAASAGAGRGETGEASDNEKGNIITAPLVGTFYNSSSPDAEPFVQVGDTVKKGQTLGIIEAMKLMNEIESEFDGVVEEILAESQQMVEYGQPLFKIR</sequence>
<keyword evidence="5 8" id="KW-0443">Lipid metabolism</keyword>
<dbReference type="InterPro" id="IPR050709">
    <property type="entry name" value="Biotin_Carboxyl_Carrier/Decarb"/>
</dbReference>
<dbReference type="CDD" id="cd06850">
    <property type="entry name" value="biotinyl_domain"/>
    <property type="match status" value="1"/>
</dbReference>
<keyword evidence="4 8" id="KW-0276">Fatty acid metabolism</keyword>
<dbReference type="InterPro" id="IPR000089">
    <property type="entry name" value="Biotin_lipoyl"/>
</dbReference>
<comment type="pathway">
    <text evidence="1 8">Lipid metabolism; fatty acid biosynthesis.</text>
</comment>
<dbReference type="PROSITE" id="PS00188">
    <property type="entry name" value="BIOTIN"/>
    <property type="match status" value="1"/>
</dbReference>
<keyword evidence="11" id="KW-1185">Reference proteome</keyword>
<dbReference type="Gene3D" id="2.40.50.100">
    <property type="match status" value="1"/>
</dbReference>
<gene>
    <name evidence="10" type="ORF">C7383_105259</name>
</gene>
<comment type="function">
    <text evidence="8">This protein is a component of the acetyl coenzyme A carboxylase complex; first, biotin carboxylase catalyzes the carboxylation of the carrier protein and then the transcarboxylase transfers the carboxyl group to form malonyl-CoA.</text>
</comment>
<evidence type="ECO:0000256" key="2">
    <source>
        <dbReference type="ARBA" id="ARBA00017562"/>
    </source>
</evidence>
<dbReference type="AlphaFoldDB" id="A0AB73T4T1"/>
<dbReference type="FunFam" id="2.40.50.100:FF:000003">
    <property type="entry name" value="Acetyl-CoA carboxylase biotin carboxyl carrier protein"/>
    <property type="match status" value="1"/>
</dbReference>
<organism evidence="10 11">
    <name type="scientific">Murimonas intestini</name>
    <dbReference type="NCBI Taxonomy" id="1337051"/>
    <lineage>
        <taxon>Bacteria</taxon>
        <taxon>Bacillati</taxon>
        <taxon>Bacillota</taxon>
        <taxon>Clostridia</taxon>
        <taxon>Lachnospirales</taxon>
        <taxon>Lachnospiraceae</taxon>
        <taxon>Murimonas</taxon>
    </lineage>
</organism>
<keyword evidence="7 8" id="KW-0092">Biotin</keyword>
<feature type="domain" description="Lipoyl-binding" evidence="9">
    <location>
        <begin position="83"/>
        <end position="159"/>
    </location>
</feature>
<dbReference type="NCBIfam" id="TIGR00531">
    <property type="entry name" value="BCCP"/>
    <property type="match status" value="1"/>
</dbReference>
<comment type="caution">
    <text evidence="10">The sequence shown here is derived from an EMBL/GenBank/DDBJ whole genome shotgun (WGS) entry which is preliminary data.</text>
</comment>
<evidence type="ECO:0000313" key="10">
    <source>
        <dbReference type="EMBL" id="PWJ76222.1"/>
    </source>
</evidence>
<dbReference type="GO" id="GO:0006633">
    <property type="term" value="P:fatty acid biosynthetic process"/>
    <property type="evidence" value="ECO:0007669"/>
    <property type="project" value="UniProtKB-KW"/>
</dbReference>
<dbReference type="PRINTS" id="PR01071">
    <property type="entry name" value="ACOABIOTINCC"/>
</dbReference>
<dbReference type="InterPro" id="IPR001249">
    <property type="entry name" value="AcCoA_biotinCC"/>
</dbReference>
<accession>A0AB73T4T1</accession>
<dbReference type="PANTHER" id="PTHR45266:SF3">
    <property type="entry name" value="OXALOACETATE DECARBOXYLASE ALPHA CHAIN"/>
    <property type="match status" value="1"/>
</dbReference>
<dbReference type="InterPro" id="IPR001882">
    <property type="entry name" value="Biotin_BS"/>
</dbReference>
<dbReference type="SUPFAM" id="SSF51230">
    <property type="entry name" value="Single hybrid motif"/>
    <property type="match status" value="1"/>
</dbReference>
<evidence type="ECO:0000256" key="5">
    <source>
        <dbReference type="ARBA" id="ARBA00023098"/>
    </source>
</evidence>
<evidence type="ECO:0000313" key="11">
    <source>
        <dbReference type="Proteomes" id="UP000245412"/>
    </source>
</evidence>
<evidence type="ECO:0000256" key="1">
    <source>
        <dbReference type="ARBA" id="ARBA00005194"/>
    </source>
</evidence>
<evidence type="ECO:0000256" key="3">
    <source>
        <dbReference type="ARBA" id="ARBA00022516"/>
    </source>
</evidence>
<evidence type="ECO:0000256" key="6">
    <source>
        <dbReference type="ARBA" id="ARBA00023160"/>
    </source>
</evidence>
<dbReference type="EMBL" id="QGGY01000005">
    <property type="protein sequence ID" value="PWJ76222.1"/>
    <property type="molecule type" value="Genomic_DNA"/>
</dbReference>
<reference evidence="10 11" key="1">
    <citation type="submission" date="2018-05" db="EMBL/GenBank/DDBJ databases">
        <authorList>
            <person name="Goeker M."/>
            <person name="Huntemann M."/>
            <person name="Clum A."/>
            <person name="Pillay M."/>
            <person name="Palaniappan K."/>
            <person name="Varghese N."/>
            <person name="Mikhailova N."/>
            <person name="Stamatis D."/>
            <person name="Reddy T."/>
            <person name="Daum C."/>
            <person name="Shapiro N."/>
            <person name="Ivanova N."/>
            <person name="Kyrpides N."/>
            <person name="Woyke T."/>
        </authorList>
    </citation>
    <scope>NUCLEOTIDE SEQUENCE [LARGE SCALE GENOMIC DNA]</scope>
    <source>
        <strain evidence="10 11">DSM 26524</strain>
    </source>
</reference>
<dbReference type="RefSeq" id="WP_109626278.1">
    <property type="nucleotide sequence ID" value="NZ_CABJAT010000005.1"/>
</dbReference>
<protein>
    <recommendedName>
        <fullName evidence="2 8">Biotin carboxyl carrier protein of acetyl-CoA carboxylase</fullName>
    </recommendedName>
</protein>
<dbReference type="Proteomes" id="UP000245412">
    <property type="component" value="Unassembled WGS sequence"/>
</dbReference>